<dbReference type="AlphaFoldDB" id="A0A5C3M0A4"/>
<dbReference type="STRING" id="68775.A0A5C3M0A4"/>
<evidence type="ECO:0000313" key="2">
    <source>
        <dbReference type="Proteomes" id="UP000308652"/>
    </source>
</evidence>
<feature type="non-terminal residue" evidence="1">
    <location>
        <position position="1"/>
    </location>
</feature>
<proteinExistence type="predicted"/>
<dbReference type="Proteomes" id="UP000308652">
    <property type="component" value="Unassembled WGS sequence"/>
</dbReference>
<keyword evidence="2" id="KW-1185">Reference proteome</keyword>
<dbReference type="OrthoDB" id="3257061at2759"/>
<dbReference type="EMBL" id="ML213604">
    <property type="protein sequence ID" value="TFK38207.1"/>
    <property type="molecule type" value="Genomic_DNA"/>
</dbReference>
<reference evidence="1 2" key="1">
    <citation type="journal article" date="2019" name="Nat. Ecol. Evol.">
        <title>Megaphylogeny resolves global patterns of mushroom evolution.</title>
        <authorList>
            <person name="Varga T."/>
            <person name="Krizsan K."/>
            <person name="Foldi C."/>
            <person name="Dima B."/>
            <person name="Sanchez-Garcia M."/>
            <person name="Sanchez-Ramirez S."/>
            <person name="Szollosi G.J."/>
            <person name="Szarkandi J.G."/>
            <person name="Papp V."/>
            <person name="Albert L."/>
            <person name="Andreopoulos W."/>
            <person name="Angelini C."/>
            <person name="Antonin V."/>
            <person name="Barry K.W."/>
            <person name="Bougher N.L."/>
            <person name="Buchanan P."/>
            <person name="Buyck B."/>
            <person name="Bense V."/>
            <person name="Catcheside P."/>
            <person name="Chovatia M."/>
            <person name="Cooper J."/>
            <person name="Damon W."/>
            <person name="Desjardin D."/>
            <person name="Finy P."/>
            <person name="Geml J."/>
            <person name="Haridas S."/>
            <person name="Hughes K."/>
            <person name="Justo A."/>
            <person name="Karasinski D."/>
            <person name="Kautmanova I."/>
            <person name="Kiss B."/>
            <person name="Kocsube S."/>
            <person name="Kotiranta H."/>
            <person name="LaButti K.M."/>
            <person name="Lechner B.E."/>
            <person name="Liimatainen K."/>
            <person name="Lipzen A."/>
            <person name="Lukacs Z."/>
            <person name="Mihaltcheva S."/>
            <person name="Morgado L.N."/>
            <person name="Niskanen T."/>
            <person name="Noordeloos M.E."/>
            <person name="Ohm R.A."/>
            <person name="Ortiz-Santana B."/>
            <person name="Ovrebo C."/>
            <person name="Racz N."/>
            <person name="Riley R."/>
            <person name="Savchenko A."/>
            <person name="Shiryaev A."/>
            <person name="Soop K."/>
            <person name="Spirin V."/>
            <person name="Szebenyi C."/>
            <person name="Tomsovsky M."/>
            <person name="Tulloss R.E."/>
            <person name="Uehling J."/>
            <person name="Grigoriev I.V."/>
            <person name="Vagvolgyi C."/>
            <person name="Papp T."/>
            <person name="Martin F.M."/>
            <person name="Miettinen O."/>
            <person name="Hibbett D.S."/>
            <person name="Nagy L.G."/>
        </authorList>
    </citation>
    <scope>NUCLEOTIDE SEQUENCE [LARGE SCALE GENOMIC DNA]</scope>
    <source>
        <strain evidence="1 2">CBS 166.37</strain>
    </source>
</reference>
<organism evidence="1 2">
    <name type="scientific">Crucibulum laeve</name>
    <dbReference type="NCBI Taxonomy" id="68775"/>
    <lineage>
        <taxon>Eukaryota</taxon>
        <taxon>Fungi</taxon>
        <taxon>Dikarya</taxon>
        <taxon>Basidiomycota</taxon>
        <taxon>Agaricomycotina</taxon>
        <taxon>Agaricomycetes</taxon>
        <taxon>Agaricomycetidae</taxon>
        <taxon>Agaricales</taxon>
        <taxon>Agaricineae</taxon>
        <taxon>Nidulariaceae</taxon>
        <taxon>Crucibulum</taxon>
    </lineage>
</organism>
<name>A0A5C3M0A4_9AGAR</name>
<evidence type="ECO:0000313" key="1">
    <source>
        <dbReference type="EMBL" id="TFK38207.1"/>
    </source>
</evidence>
<accession>A0A5C3M0A4</accession>
<gene>
    <name evidence="1" type="ORF">BDQ12DRAFT_606226</name>
</gene>
<protein>
    <submittedName>
        <fullName evidence="1">Uncharacterized protein</fullName>
    </submittedName>
</protein>
<sequence length="68" mass="8082">YAPTDCRSQVQTLPYVRIDIALPLIGRRSFFNLYVALSRSRGSDDQLKYLDRKTKELQKNKWNEAMFR</sequence>